<sequence length="135" mass="14853">MTGLDRGAQLEWMRSLRPRTAFIELVFCDGDDSHPLVGRLSVLKPSRREGVGVRPGYSRSQPDAVLLRYRYDREIVRALEDLGGFFSYVATPTGDQIHETDLGNVDVAFLDAGGDLLGATVTHEGLVLVLRVPQA</sequence>
<dbReference type="EMBL" id="JACHDR010000001">
    <property type="protein sequence ID" value="MBB5513414.1"/>
    <property type="molecule type" value="Genomic_DNA"/>
</dbReference>
<name>A0A7W8TV21_9MICC</name>
<accession>A0A7W8TV21</accession>
<dbReference type="OrthoDB" id="4869851at2"/>
<reference evidence="1 2" key="1">
    <citation type="submission" date="2020-08" db="EMBL/GenBank/DDBJ databases">
        <title>Sequencing the genomes of 1000 actinobacteria strains.</title>
        <authorList>
            <person name="Klenk H.-P."/>
        </authorList>
    </citation>
    <scope>NUCLEOTIDE SEQUENCE [LARGE SCALE GENOMIC DNA]</scope>
    <source>
        <strain evidence="1 2">DSM 105783</strain>
    </source>
</reference>
<comment type="caution">
    <text evidence="1">The sequence shown here is derived from an EMBL/GenBank/DDBJ whole genome shotgun (WGS) entry which is preliminary data.</text>
</comment>
<dbReference type="AlphaFoldDB" id="A0A7W8TV21"/>
<gene>
    <name evidence="1" type="ORF">HD598_002101</name>
</gene>
<dbReference type="RefSeq" id="WP_157103301.1">
    <property type="nucleotide sequence ID" value="NZ_BAAARH010000002.1"/>
</dbReference>
<evidence type="ECO:0000313" key="2">
    <source>
        <dbReference type="Proteomes" id="UP000580797"/>
    </source>
</evidence>
<proteinExistence type="predicted"/>
<evidence type="ECO:0000313" key="1">
    <source>
        <dbReference type="EMBL" id="MBB5513414.1"/>
    </source>
</evidence>
<protein>
    <submittedName>
        <fullName evidence="1">Uncharacterized protein</fullName>
    </submittedName>
</protein>
<dbReference type="Proteomes" id="UP000580797">
    <property type="component" value="Unassembled WGS sequence"/>
</dbReference>
<organism evidence="1 2">
    <name type="scientific">Neomicrococcus aestuarii</name>
    <dbReference type="NCBI Taxonomy" id="556325"/>
    <lineage>
        <taxon>Bacteria</taxon>
        <taxon>Bacillati</taxon>
        <taxon>Actinomycetota</taxon>
        <taxon>Actinomycetes</taxon>
        <taxon>Micrococcales</taxon>
        <taxon>Micrococcaceae</taxon>
        <taxon>Neomicrococcus</taxon>
    </lineage>
</organism>